<feature type="compositionally biased region" description="Low complexity" evidence="1">
    <location>
        <begin position="597"/>
        <end position="638"/>
    </location>
</feature>
<protein>
    <recommendedName>
        <fullName evidence="4">CCHC-type domain-containing protein</fullName>
    </recommendedName>
</protein>
<gene>
    <name evidence="2" type="ORF">TKK_005871</name>
</gene>
<feature type="compositionally biased region" description="Polar residues" evidence="1">
    <location>
        <begin position="639"/>
        <end position="678"/>
    </location>
</feature>
<keyword evidence="3" id="KW-1185">Reference proteome</keyword>
<sequence length="686" mass="75399">MPNEIGNYGRVEPRASYVSQREVSRNYLAEASEAERRTLIEEQYPGFADFISRRNPSNEMQSGESSQSDAHSDTEIRDELRGSEKHSASVDELAAMFGSTNFNTSSAAALSMTRADEVLVDVHTPVYGPPNSQMIGNSSSTARSVRFQGPLINNTAMEDCTRVVNKVPQPTTGPGTTSTMTVGCIMNETLLFSSSPKSRLNTNPFFEIDNSAEAPKADDELMELLSRITNYVKTRDQGHSQGPAAKDRNYTQQATNQPSNTQGQEYACDSRQGGYYQYKQQAAKPPGSAQGREYVYDPRQGGYYQYDRGYEAPMQPSSEVSLVRRDAQNDYTTGCVPYGLPPLGLFNDIIKQIPKFDGKPNKLKLFCTAVEEAVAQLPAFEQKIVRALQPKLVGEAEYIIGNLVEYKSARDLLRDLQDRFVNRNVADSLAMQLGTVRQQAGEDVRKYGGNIRSLYDNAVAAYKQAPDINASARASALYSLEDSVVECFLGGLLEPLQTQVRFKNPKTLAEAIEAAGERERRSRYLAATGSNIASVGLVGVPSSTGQPDNTKSDNDKRVTCQVCQKSGHSALDCNKIKILHCSTCNKRGHEASTCNRAKSQSSSQQNTNNTANDNNDSKSNNNNYKNKYSQNNQWKNSQGYRNSKSYQANVRNDNASSQQNSNHNGAVSAGSSNATEPQIAQDKPLN</sequence>
<feature type="compositionally biased region" description="Basic and acidic residues" evidence="1">
    <location>
        <begin position="70"/>
        <end position="87"/>
    </location>
</feature>
<feature type="region of interest" description="Disordered" evidence="1">
    <location>
        <begin position="536"/>
        <end position="556"/>
    </location>
</feature>
<dbReference type="Gene3D" id="4.10.60.10">
    <property type="entry name" value="Zinc finger, CCHC-type"/>
    <property type="match status" value="1"/>
</dbReference>
<evidence type="ECO:0000256" key="1">
    <source>
        <dbReference type="SAM" id="MobiDB-lite"/>
    </source>
</evidence>
<feature type="region of interest" description="Disordered" evidence="1">
    <location>
        <begin position="234"/>
        <end position="267"/>
    </location>
</feature>
<dbReference type="InterPro" id="IPR036875">
    <property type="entry name" value="Znf_CCHC_sf"/>
</dbReference>
<dbReference type="Proteomes" id="UP001627154">
    <property type="component" value="Unassembled WGS sequence"/>
</dbReference>
<evidence type="ECO:0000313" key="2">
    <source>
        <dbReference type="EMBL" id="KAL3400714.1"/>
    </source>
</evidence>
<feature type="region of interest" description="Disordered" evidence="1">
    <location>
        <begin position="50"/>
        <end position="87"/>
    </location>
</feature>
<reference evidence="2 3" key="1">
    <citation type="journal article" date="2024" name="bioRxiv">
        <title>A reference genome for Trichogramma kaykai: A tiny desert-dwelling parasitoid wasp with competing sex-ratio distorters.</title>
        <authorList>
            <person name="Culotta J."/>
            <person name="Lindsey A.R."/>
        </authorList>
    </citation>
    <scope>NUCLEOTIDE SEQUENCE [LARGE SCALE GENOMIC DNA]</scope>
    <source>
        <strain evidence="2 3">KSX58</strain>
    </source>
</reference>
<dbReference type="SUPFAM" id="SSF57756">
    <property type="entry name" value="Retrovirus zinc finger-like domains"/>
    <property type="match status" value="1"/>
</dbReference>
<name>A0ABD2X6E0_9HYME</name>
<feature type="region of interest" description="Disordered" evidence="1">
    <location>
        <begin position="595"/>
        <end position="686"/>
    </location>
</feature>
<comment type="caution">
    <text evidence="2">The sequence shown here is derived from an EMBL/GenBank/DDBJ whole genome shotgun (WGS) entry which is preliminary data.</text>
</comment>
<dbReference type="AlphaFoldDB" id="A0ABD2X6E0"/>
<evidence type="ECO:0000313" key="3">
    <source>
        <dbReference type="Proteomes" id="UP001627154"/>
    </source>
</evidence>
<organism evidence="2 3">
    <name type="scientific">Trichogramma kaykai</name>
    <dbReference type="NCBI Taxonomy" id="54128"/>
    <lineage>
        <taxon>Eukaryota</taxon>
        <taxon>Metazoa</taxon>
        <taxon>Ecdysozoa</taxon>
        <taxon>Arthropoda</taxon>
        <taxon>Hexapoda</taxon>
        <taxon>Insecta</taxon>
        <taxon>Pterygota</taxon>
        <taxon>Neoptera</taxon>
        <taxon>Endopterygota</taxon>
        <taxon>Hymenoptera</taxon>
        <taxon>Apocrita</taxon>
        <taxon>Proctotrupomorpha</taxon>
        <taxon>Chalcidoidea</taxon>
        <taxon>Trichogrammatidae</taxon>
        <taxon>Trichogramma</taxon>
    </lineage>
</organism>
<accession>A0ABD2X6E0</accession>
<evidence type="ECO:0008006" key="4">
    <source>
        <dbReference type="Google" id="ProtNLM"/>
    </source>
</evidence>
<proteinExistence type="predicted"/>
<dbReference type="EMBL" id="JBJJXI010000050">
    <property type="protein sequence ID" value="KAL3400714.1"/>
    <property type="molecule type" value="Genomic_DNA"/>
</dbReference>
<feature type="compositionally biased region" description="Polar residues" evidence="1">
    <location>
        <begin position="250"/>
        <end position="264"/>
    </location>
</feature>
<feature type="compositionally biased region" description="Polar residues" evidence="1">
    <location>
        <begin position="54"/>
        <end position="69"/>
    </location>
</feature>